<keyword evidence="3 10" id="KW-0436">Ligase</keyword>
<evidence type="ECO:0000256" key="1">
    <source>
        <dbReference type="ARBA" id="ARBA00008276"/>
    </source>
</evidence>
<protein>
    <recommendedName>
        <fullName evidence="2">tetrahydrofolate synthase</fullName>
        <ecNumber evidence="2">6.3.2.17</ecNumber>
    </recommendedName>
    <alternativeName>
        <fullName evidence="8">Tetrahydrofolylpolyglutamate synthase</fullName>
    </alternativeName>
</protein>
<evidence type="ECO:0000256" key="10">
    <source>
        <dbReference type="PIRNR" id="PIRNR001563"/>
    </source>
</evidence>
<dbReference type="Gene3D" id="3.40.1190.10">
    <property type="entry name" value="Mur-like, catalytic domain"/>
    <property type="match status" value="1"/>
</dbReference>
<dbReference type="Pfam" id="PF08245">
    <property type="entry name" value="Mur_ligase_M"/>
    <property type="match status" value="1"/>
</dbReference>
<accession>A0ABS2NPM2</accession>
<evidence type="ECO:0000259" key="11">
    <source>
        <dbReference type="Pfam" id="PF02875"/>
    </source>
</evidence>
<keyword evidence="4" id="KW-0479">Metal-binding</keyword>
<dbReference type="EC" id="6.3.2.17" evidence="2"/>
<dbReference type="PANTHER" id="PTHR11136:SF0">
    <property type="entry name" value="DIHYDROFOLATE SYNTHETASE-RELATED"/>
    <property type="match status" value="1"/>
</dbReference>
<dbReference type="InterPro" id="IPR036565">
    <property type="entry name" value="Mur-like_cat_sf"/>
</dbReference>
<dbReference type="GO" id="GO:0004326">
    <property type="term" value="F:tetrahydrofolylpolyglutamate synthase activity"/>
    <property type="evidence" value="ECO:0007669"/>
    <property type="project" value="UniProtKB-EC"/>
</dbReference>
<dbReference type="PANTHER" id="PTHR11136">
    <property type="entry name" value="FOLYLPOLYGLUTAMATE SYNTHASE-RELATED"/>
    <property type="match status" value="1"/>
</dbReference>
<reference evidence="13 14" key="1">
    <citation type="submission" date="2021-01" db="EMBL/GenBank/DDBJ databases">
        <title>Genomic Encyclopedia of Type Strains, Phase IV (KMG-IV): sequencing the most valuable type-strain genomes for metagenomic binning, comparative biology and taxonomic classification.</title>
        <authorList>
            <person name="Goeker M."/>
        </authorList>
    </citation>
    <scope>NUCLEOTIDE SEQUENCE [LARGE SCALE GENOMIC DNA]</scope>
    <source>
        <strain evidence="13 14">DSM 25890</strain>
    </source>
</reference>
<dbReference type="RefSeq" id="WP_204401558.1">
    <property type="nucleotide sequence ID" value="NZ_JAFBEE010000007.1"/>
</dbReference>
<dbReference type="Pfam" id="PF02875">
    <property type="entry name" value="Mur_ligase_C"/>
    <property type="match status" value="1"/>
</dbReference>
<evidence type="ECO:0000256" key="5">
    <source>
        <dbReference type="ARBA" id="ARBA00022741"/>
    </source>
</evidence>
<comment type="similarity">
    <text evidence="1 10">Belongs to the folylpolyglutamate synthase family.</text>
</comment>
<evidence type="ECO:0000313" key="14">
    <source>
        <dbReference type="Proteomes" id="UP001314796"/>
    </source>
</evidence>
<feature type="domain" description="Mur ligase C-terminal" evidence="11">
    <location>
        <begin position="298"/>
        <end position="417"/>
    </location>
</feature>
<dbReference type="Gene3D" id="3.90.190.20">
    <property type="entry name" value="Mur ligase, C-terminal domain"/>
    <property type="match status" value="1"/>
</dbReference>
<name>A0ABS2NPM2_9FIRM</name>
<dbReference type="Proteomes" id="UP001314796">
    <property type="component" value="Unassembled WGS sequence"/>
</dbReference>
<dbReference type="PROSITE" id="PS01011">
    <property type="entry name" value="FOLYLPOLYGLU_SYNT_1"/>
    <property type="match status" value="1"/>
</dbReference>
<organism evidence="13 14">
    <name type="scientific">Alkaliphilus hydrothermalis</name>
    <dbReference type="NCBI Taxonomy" id="1482730"/>
    <lineage>
        <taxon>Bacteria</taxon>
        <taxon>Bacillati</taxon>
        <taxon>Bacillota</taxon>
        <taxon>Clostridia</taxon>
        <taxon>Peptostreptococcales</taxon>
        <taxon>Natronincolaceae</taxon>
        <taxon>Alkaliphilus</taxon>
    </lineage>
</organism>
<dbReference type="SUPFAM" id="SSF53244">
    <property type="entry name" value="MurD-like peptide ligases, peptide-binding domain"/>
    <property type="match status" value="1"/>
</dbReference>
<dbReference type="InterPro" id="IPR036615">
    <property type="entry name" value="Mur_ligase_C_dom_sf"/>
</dbReference>
<dbReference type="InterPro" id="IPR013221">
    <property type="entry name" value="Mur_ligase_cen"/>
</dbReference>
<dbReference type="SUPFAM" id="SSF53623">
    <property type="entry name" value="MurD-like peptide ligases, catalytic domain"/>
    <property type="match status" value="1"/>
</dbReference>
<dbReference type="EMBL" id="JAFBEE010000007">
    <property type="protein sequence ID" value="MBM7614903.1"/>
    <property type="molecule type" value="Genomic_DNA"/>
</dbReference>
<dbReference type="GO" id="GO:0008841">
    <property type="term" value="F:dihydrofolate synthase activity"/>
    <property type="evidence" value="ECO:0007669"/>
    <property type="project" value="UniProtKB-EC"/>
</dbReference>
<evidence type="ECO:0000313" key="13">
    <source>
        <dbReference type="EMBL" id="MBM7614903.1"/>
    </source>
</evidence>
<dbReference type="InterPro" id="IPR001645">
    <property type="entry name" value="Folylpolyglutamate_synth"/>
</dbReference>
<dbReference type="PROSITE" id="PS01012">
    <property type="entry name" value="FOLYLPOLYGLU_SYNT_2"/>
    <property type="match status" value="1"/>
</dbReference>
<evidence type="ECO:0000256" key="7">
    <source>
        <dbReference type="ARBA" id="ARBA00022842"/>
    </source>
</evidence>
<keyword evidence="14" id="KW-1185">Reference proteome</keyword>
<keyword evidence="5 10" id="KW-0547">Nucleotide-binding</keyword>
<evidence type="ECO:0000259" key="12">
    <source>
        <dbReference type="Pfam" id="PF08245"/>
    </source>
</evidence>
<keyword evidence="6 10" id="KW-0067">ATP-binding</keyword>
<comment type="caution">
    <text evidence="13">The sequence shown here is derived from an EMBL/GenBank/DDBJ whole genome shotgun (WGS) entry which is preliminary data.</text>
</comment>
<dbReference type="PIRSF" id="PIRSF001563">
    <property type="entry name" value="Folylpolyglu_synth"/>
    <property type="match status" value="1"/>
</dbReference>
<evidence type="ECO:0000256" key="6">
    <source>
        <dbReference type="ARBA" id="ARBA00022840"/>
    </source>
</evidence>
<keyword evidence="7" id="KW-0460">Magnesium</keyword>
<sequence length="441" mass="49189">MNFLEAIKFIEFCHSHGTRLTHWDMQLVLSNLGNPHQTLNFIHVAGTNGKGSTSSFIHSMLMAEGHQVGLFTSPHLHCYTDRLRINGINITKEEFAESMSLLQSHLEPLMGETIHYPAMFDMMTLLAFVYYSRKQVDYVVLEVGLGGLKDATNVIENSLVSVITPIGIDHVDVLGSDLEQIAYHKAGIIKAGGIVVSHCQEEIVEKVIRSVSQGQGAELRFLEKEDVSILHQDIRDQSFDLNYATGILSDLKIKMLGEHQIYNAALATLTLITLREHNKLQISNEAIYKGLLQNSWAGRLELLMDNPLTFIDGAHNHQGASVLSSAIKAYFKDKKINLVMGMLSNKDVSGVLEQLVPLGNKIIFTTPRNPKAKDPHELANMVKSYNKEILVAETIKDSIELALEITQPDEVIIFTGSLYLIGDVRKNLVVTEEDNEYKQLA</sequence>
<evidence type="ECO:0000256" key="9">
    <source>
        <dbReference type="ARBA" id="ARBA00047493"/>
    </source>
</evidence>
<dbReference type="InterPro" id="IPR018109">
    <property type="entry name" value="Folylpolyglutamate_synth_CS"/>
</dbReference>
<evidence type="ECO:0000256" key="8">
    <source>
        <dbReference type="ARBA" id="ARBA00030592"/>
    </source>
</evidence>
<gene>
    <name evidence="13" type="ORF">JOC73_001422</name>
</gene>
<comment type="catalytic activity">
    <reaction evidence="9">
        <text>(6S)-5,6,7,8-tetrahydrofolyl-(gamma-L-Glu)(n) + L-glutamate + ATP = (6S)-5,6,7,8-tetrahydrofolyl-(gamma-L-Glu)(n+1) + ADP + phosphate + H(+)</text>
        <dbReference type="Rhea" id="RHEA:10580"/>
        <dbReference type="Rhea" id="RHEA-COMP:14738"/>
        <dbReference type="Rhea" id="RHEA-COMP:14740"/>
        <dbReference type="ChEBI" id="CHEBI:15378"/>
        <dbReference type="ChEBI" id="CHEBI:29985"/>
        <dbReference type="ChEBI" id="CHEBI:30616"/>
        <dbReference type="ChEBI" id="CHEBI:43474"/>
        <dbReference type="ChEBI" id="CHEBI:141005"/>
        <dbReference type="ChEBI" id="CHEBI:456216"/>
        <dbReference type="EC" id="6.3.2.17"/>
    </reaction>
</comment>
<dbReference type="InterPro" id="IPR004101">
    <property type="entry name" value="Mur_ligase_C"/>
</dbReference>
<evidence type="ECO:0000256" key="2">
    <source>
        <dbReference type="ARBA" id="ARBA00013025"/>
    </source>
</evidence>
<evidence type="ECO:0000256" key="4">
    <source>
        <dbReference type="ARBA" id="ARBA00022723"/>
    </source>
</evidence>
<feature type="domain" description="Mur ligase central" evidence="12">
    <location>
        <begin position="44"/>
        <end position="269"/>
    </location>
</feature>
<evidence type="ECO:0000256" key="3">
    <source>
        <dbReference type="ARBA" id="ARBA00022598"/>
    </source>
</evidence>
<proteinExistence type="inferred from homology"/>
<dbReference type="NCBIfam" id="TIGR01499">
    <property type="entry name" value="folC"/>
    <property type="match status" value="1"/>
</dbReference>